<keyword evidence="3" id="KW-1185">Reference proteome</keyword>
<evidence type="ECO:0000313" key="3">
    <source>
        <dbReference type="Proteomes" id="UP000694411"/>
    </source>
</evidence>
<name>A0A8D2GE31_THEGE</name>
<proteinExistence type="predicted"/>
<dbReference type="AlphaFoldDB" id="A0A8D2GE31"/>
<feature type="transmembrane region" description="Helical" evidence="1">
    <location>
        <begin position="15"/>
        <end position="36"/>
    </location>
</feature>
<reference evidence="2" key="3">
    <citation type="submission" date="2025-09" db="UniProtKB">
        <authorList>
            <consortium name="Ensembl"/>
        </authorList>
    </citation>
    <scope>IDENTIFICATION</scope>
</reference>
<sequence length="142" mass="14939">MNPPLYHLLPGSSTAVHSVSVSAFLLFSFLFFFFFFRQSLAPSPKLECSGAISAHCNLRLPGSSHSPPSASRVAGIIGVHHHAWLVFVSLVETGSHHVGQAGVELLTSGNPPTLASQSAGIIGMSQLVQPVSAFLPTPLRGI</sequence>
<dbReference type="Ensembl" id="ENSTGET00000039688.1">
    <property type="protein sequence ID" value="ENSTGEP00000033422.1"/>
    <property type="gene ID" value="ENSTGEG00000026701.1"/>
</dbReference>
<keyword evidence="1" id="KW-0472">Membrane</keyword>
<keyword evidence="1" id="KW-0812">Transmembrane</keyword>
<dbReference type="Proteomes" id="UP000694411">
    <property type="component" value="Chromosome 20"/>
</dbReference>
<organism evidence="2 3">
    <name type="scientific">Theropithecus gelada</name>
    <name type="common">Gelada baboon</name>
    <dbReference type="NCBI Taxonomy" id="9565"/>
    <lineage>
        <taxon>Eukaryota</taxon>
        <taxon>Metazoa</taxon>
        <taxon>Chordata</taxon>
        <taxon>Craniata</taxon>
        <taxon>Vertebrata</taxon>
        <taxon>Euteleostomi</taxon>
        <taxon>Mammalia</taxon>
        <taxon>Eutheria</taxon>
        <taxon>Euarchontoglires</taxon>
        <taxon>Primates</taxon>
        <taxon>Haplorrhini</taxon>
        <taxon>Catarrhini</taxon>
        <taxon>Cercopithecidae</taxon>
        <taxon>Cercopithecinae</taxon>
        <taxon>Theropithecus</taxon>
    </lineage>
</organism>
<protein>
    <submittedName>
        <fullName evidence="2">Uncharacterized protein</fullName>
    </submittedName>
</protein>
<accession>A0A8D2GE31</accession>
<evidence type="ECO:0000256" key="1">
    <source>
        <dbReference type="SAM" id="Phobius"/>
    </source>
</evidence>
<dbReference type="PANTHER" id="PTHR12138">
    <property type="entry name" value="PRIMATE-EXPANDED PROTEIN FAMILY"/>
    <property type="match status" value="1"/>
</dbReference>
<keyword evidence="1" id="KW-1133">Transmembrane helix</keyword>
<evidence type="ECO:0000313" key="2">
    <source>
        <dbReference type="Ensembl" id="ENSTGEP00000033422.1"/>
    </source>
</evidence>
<reference evidence="2" key="1">
    <citation type="submission" date="2018-05" db="EMBL/GenBank/DDBJ databases">
        <title>Whole genome of Theropithecus gelada.</title>
        <authorList>
            <person name="Chiou K.L."/>
            <person name="Snyder-Mackler N."/>
        </authorList>
    </citation>
    <scope>NUCLEOTIDE SEQUENCE [LARGE SCALE GENOMIC DNA]</scope>
</reference>
<dbReference type="PANTHER" id="PTHR12138:SF162">
    <property type="entry name" value="CHROMOSOME UNDETERMINED SCAFFOLD_275, WHOLE GENOME SHOTGUN SEQUENCE"/>
    <property type="match status" value="1"/>
</dbReference>
<dbReference type="PRINTS" id="PR02045">
    <property type="entry name" value="F138DOMAIN"/>
</dbReference>
<reference evidence="2" key="2">
    <citation type="submission" date="2025-08" db="UniProtKB">
        <authorList>
            <consortium name="Ensembl"/>
        </authorList>
    </citation>
    <scope>IDENTIFICATION</scope>
</reference>